<dbReference type="PANTHER" id="PTHR12203:SF35">
    <property type="entry name" value="PROTEIN O-GLUCOSYLTRANSFERASE 1"/>
    <property type="match status" value="1"/>
</dbReference>
<dbReference type="InParanoid" id="A0A7J7DYB0"/>
<dbReference type="Pfam" id="PF05686">
    <property type="entry name" value="Glyco_transf_90"/>
    <property type="match status" value="1"/>
</dbReference>
<evidence type="ECO:0000256" key="4">
    <source>
        <dbReference type="SAM" id="Phobius"/>
    </source>
</evidence>
<sequence length="507" mass="58258">MGTLSRNSTARSPSYLFPSVIALASLSLTALIIYKVDDFVSQTKTVAGHNLDPTPWHPFPPKTFPEETRQSRAYKIIQCSYLTCGHSSIRSTGTSTSKRVSSELSRDSLHCPEFFRWIHRDLEPWARTRISRTHIAESKNYAAFRAVISSGRLYVDLYYACVQSRAMFTIWGLLQLLKRYPGMVPDVDLMFDCMDKPSVNRTEHADMPLPLFRYCTTQEHFDIPFPDWSFWGWPEINIRPWDDEFRDIKNGSQTKSWLKKGPLAYWKGNPDVGSPIRTELLQCNDSRLWKAQIMRQDWLEEGKMGFQQSKLSNQCNHRYKIYAEGFAWSVSLKYIISCGSLPLIITPQYEDFFSRGLIPLKNYWPVSSTDICQSIKFAVEWGNTNPHKAMGIGKAGQALMENMNMDRVYDYMFHLISEYSKLQDFKPVPPPSALEMCDESLLCLADSKQKQFLRESAAFPSSASPCTLQPADSNLMENLIQQKRKTIKDVNDMQKPKQKNSSNNANK</sequence>
<dbReference type="InterPro" id="IPR051091">
    <property type="entry name" value="O-Glucosyltr/Glycosyltrsf_90"/>
</dbReference>
<keyword evidence="4" id="KW-0812">Transmembrane</keyword>
<gene>
    <name evidence="6" type="ORF">HS088_TW02G00385</name>
</gene>
<evidence type="ECO:0000313" key="7">
    <source>
        <dbReference type="Proteomes" id="UP000593562"/>
    </source>
</evidence>
<dbReference type="Proteomes" id="UP000593562">
    <property type="component" value="Unassembled WGS sequence"/>
</dbReference>
<protein>
    <submittedName>
        <fullName evidence="6">O-glucosyltransferase rumi</fullName>
    </submittedName>
</protein>
<evidence type="ECO:0000259" key="5">
    <source>
        <dbReference type="SMART" id="SM00672"/>
    </source>
</evidence>
<comment type="similarity">
    <text evidence="1">Belongs to the glycosyltransferase 90 family.</text>
</comment>
<keyword evidence="4" id="KW-1133">Transmembrane helix</keyword>
<comment type="caution">
    <text evidence="6">The sequence shown here is derived from an EMBL/GenBank/DDBJ whole genome shotgun (WGS) entry which is preliminary data.</text>
</comment>
<feature type="region of interest" description="Disordered" evidence="3">
    <location>
        <begin position="484"/>
        <end position="507"/>
    </location>
</feature>
<dbReference type="PANTHER" id="PTHR12203">
    <property type="entry name" value="KDEL LYS-ASP-GLU-LEU CONTAINING - RELATED"/>
    <property type="match status" value="1"/>
</dbReference>
<keyword evidence="7" id="KW-1185">Reference proteome</keyword>
<dbReference type="EMBL" id="JAAARO010000002">
    <property type="protein sequence ID" value="KAF5751372.1"/>
    <property type="molecule type" value="Genomic_DNA"/>
</dbReference>
<proteinExistence type="inferred from homology"/>
<evidence type="ECO:0000256" key="2">
    <source>
        <dbReference type="ARBA" id="ARBA00022679"/>
    </source>
</evidence>
<dbReference type="GO" id="GO:0016740">
    <property type="term" value="F:transferase activity"/>
    <property type="evidence" value="ECO:0007669"/>
    <property type="project" value="UniProtKB-KW"/>
</dbReference>
<dbReference type="AlphaFoldDB" id="A0A7J7DYB0"/>
<keyword evidence="4" id="KW-0472">Membrane</keyword>
<dbReference type="SMART" id="SM00672">
    <property type="entry name" value="CAP10"/>
    <property type="match status" value="1"/>
</dbReference>
<name>A0A7J7DYB0_TRIWF</name>
<feature type="transmembrane region" description="Helical" evidence="4">
    <location>
        <begin position="15"/>
        <end position="34"/>
    </location>
</feature>
<evidence type="ECO:0000256" key="3">
    <source>
        <dbReference type="SAM" id="MobiDB-lite"/>
    </source>
</evidence>
<evidence type="ECO:0000256" key="1">
    <source>
        <dbReference type="ARBA" id="ARBA00010118"/>
    </source>
</evidence>
<reference evidence="6 7" key="1">
    <citation type="journal article" date="2020" name="Nat. Commun.">
        <title>Genome of Tripterygium wilfordii and identification of cytochrome P450 involved in triptolide biosynthesis.</title>
        <authorList>
            <person name="Tu L."/>
            <person name="Su P."/>
            <person name="Zhang Z."/>
            <person name="Gao L."/>
            <person name="Wang J."/>
            <person name="Hu T."/>
            <person name="Zhou J."/>
            <person name="Zhang Y."/>
            <person name="Zhao Y."/>
            <person name="Liu Y."/>
            <person name="Song Y."/>
            <person name="Tong Y."/>
            <person name="Lu Y."/>
            <person name="Yang J."/>
            <person name="Xu C."/>
            <person name="Jia M."/>
            <person name="Peters R.J."/>
            <person name="Huang L."/>
            <person name="Gao W."/>
        </authorList>
    </citation>
    <scope>NUCLEOTIDE SEQUENCE [LARGE SCALE GENOMIC DNA]</scope>
    <source>
        <strain evidence="7">cv. XIE 37</strain>
        <tissue evidence="6">Leaf</tissue>
    </source>
</reference>
<evidence type="ECO:0000313" key="6">
    <source>
        <dbReference type="EMBL" id="KAF5751372.1"/>
    </source>
</evidence>
<dbReference type="FunCoup" id="A0A7J7DYB0">
    <property type="interactions" value="1673"/>
</dbReference>
<feature type="domain" description="Glycosyl transferase CAP10" evidence="5">
    <location>
        <begin position="183"/>
        <end position="426"/>
    </location>
</feature>
<dbReference type="InterPro" id="IPR006598">
    <property type="entry name" value="CAP10"/>
</dbReference>
<accession>A0A7J7DYB0</accession>
<organism evidence="6 7">
    <name type="scientific">Tripterygium wilfordii</name>
    <name type="common">Thunder God vine</name>
    <dbReference type="NCBI Taxonomy" id="458696"/>
    <lineage>
        <taxon>Eukaryota</taxon>
        <taxon>Viridiplantae</taxon>
        <taxon>Streptophyta</taxon>
        <taxon>Embryophyta</taxon>
        <taxon>Tracheophyta</taxon>
        <taxon>Spermatophyta</taxon>
        <taxon>Magnoliopsida</taxon>
        <taxon>eudicotyledons</taxon>
        <taxon>Gunneridae</taxon>
        <taxon>Pentapetalae</taxon>
        <taxon>rosids</taxon>
        <taxon>fabids</taxon>
        <taxon>Celastrales</taxon>
        <taxon>Celastraceae</taxon>
        <taxon>Tripterygium</taxon>
    </lineage>
</organism>
<keyword evidence="2 6" id="KW-0808">Transferase</keyword>
<dbReference type="OrthoDB" id="202415at2759"/>